<dbReference type="PANTHER" id="PTHR42878:SF15">
    <property type="entry name" value="BACTERIOPHYTOCHROME"/>
    <property type="match status" value="1"/>
</dbReference>
<dbReference type="Pfam" id="PF00512">
    <property type="entry name" value="HisKA"/>
    <property type="match status" value="1"/>
</dbReference>
<evidence type="ECO:0000313" key="10">
    <source>
        <dbReference type="Proteomes" id="UP000636010"/>
    </source>
</evidence>
<dbReference type="PROSITE" id="PS50109">
    <property type="entry name" value="HIS_KIN"/>
    <property type="match status" value="1"/>
</dbReference>
<dbReference type="EMBL" id="BMEC01000003">
    <property type="protein sequence ID" value="GGC26571.1"/>
    <property type="molecule type" value="Genomic_DNA"/>
</dbReference>
<dbReference type="InterPro" id="IPR003661">
    <property type="entry name" value="HisK_dim/P_dom"/>
</dbReference>
<dbReference type="Gene3D" id="3.30.565.10">
    <property type="entry name" value="Histidine kinase-like ATPase, C-terminal domain"/>
    <property type="match status" value="1"/>
</dbReference>
<evidence type="ECO:0000256" key="3">
    <source>
        <dbReference type="ARBA" id="ARBA00022553"/>
    </source>
</evidence>
<evidence type="ECO:0000256" key="4">
    <source>
        <dbReference type="ARBA" id="ARBA00022679"/>
    </source>
</evidence>
<dbReference type="EC" id="2.7.13.3" evidence="2"/>
<organism evidence="9 10">
    <name type="scientific">Marivirga lumbricoides</name>
    <dbReference type="NCBI Taxonomy" id="1046115"/>
    <lineage>
        <taxon>Bacteria</taxon>
        <taxon>Pseudomonadati</taxon>
        <taxon>Bacteroidota</taxon>
        <taxon>Cytophagia</taxon>
        <taxon>Cytophagales</taxon>
        <taxon>Marivirgaceae</taxon>
        <taxon>Marivirga</taxon>
    </lineage>
</organism>
<proteinExistence type="predicted"/>
<evidence type="ECO:0000256" key="5">
    <source>
        <dbReference type="ARBA" id="ARBA00022777"/>
    </source>
</evidence>
<dbReference type="InterPro" id="IPR036097">
    <property type="entry name" value="HisK_dim/P_sf"/>
</dbReference>
<keyword evidence="5" id="KW-0418">Kinase</keyword>
<evidence type="ECO:0000259" key="8">
    <source>
        <dbReference type="PROSITE" id="PS50109"/>
    </source>
</evidence>
<sequence length="386" mass="44163">MLSRRKSMRLIQNAGLIFLASVITYVIFLIDLRTHNSLAAACLYIIVILYSWLLPGKYSTIYTAALCSALTIFSTFDIGEMDGNSKEELNKVNMLISQVVIWVSVTLVYIAKSSFTSLEHINKELSASSDILLEKVIKLDEQQEELFAHKNELERLNEELIIKNRELERFTSIASHDLQEPLRTIGNMTQLIEKNYATSFDDQGKKFLQYVTNATGRMTHLIKGLLEFSRIGNKREVQQVNCQELIETIVEDFEVALKAVNGTVMFKELPKVQGNPIELRMLFQNLISNAIKFKKKDEPPFISITSIESKEKVEFCITDNGIGIDEENYGKIFFIFQRLHPVEEYEGTGLGLAYCRKIVELHEGKIWVKSQKKVGTSFYFTLKKTV</sequence>
<protein>
    <recommendedName>
        <fullName evidence="2">histidine kinase</fullName>
        <ecNumber evidence="2">2.7.13.3</ecNumber>
    </recommendedName>
</protein>
<feature type="transmembrane region" description="Helical" evidence="7">
    <location>
        <begin position="91"/>
        <end position="111"/>
    </location>
</feature>
<dbReference type="CDD" id="cd00082">
    <property type="entry name" value="HisKA"/>
    <property type="match status" value="1"/>
</dbReference>
<keyword evidence="7" id="KW-0472">Membrane</keyword>
<evidence type="ECO:0000256" key="1">
    <source>
        <dbReference type="ARBA" id="ARBA00000085"/>
    </source>
</evidence>
<feature type="transmembrane region" description="Helical" evidence="7">
    <location>
        <begin position="61"/>
        <end position="79"/>
    </location>
</feature>
<dbReference type="InterPro" id="IPR003594">
    <property type="entry name" value="HATPase_dom"/>
</dbReference>
<comment type="caution">
    <text evidence="9">The sequence shown here is derived from an EMBL/GenBank/DDBJ whole genome shotgun (WGS) entry which is preliminary data.</text>
</comment>
<feature type="coiled-coil region" evidence="6">
    <location>
        <begin position="139"/>
        <end position="173"/>
    </location>
</feature>
<feature type="transmembrane region" description="Helical" evidence="7">
    <location>
        <begin position="12"/>
        <end position="30"/>
    </location>
</feature>
<dbReference type="InterPro" id="IPR004358">
    <property type="entry name" value="Sig_transdc_His_kin-like_C"/>
</dbReference>
<comment type="catalytic activity">
    <reaction evidence="1">
        <text>ATP + protein L-histidine = ADP + protein N-phospho-L-histidine.</text>
        <dbReference type="EC" id="2.7.13.3"/>
    </reaction>
</comment>
<dbReference type="InterPro" id="IPR036890">
    <property type="entry name" value="HATPase_C_sf"/>
</dbReference>
<dbReference type="Pfam" id="PF02518">
    <property type="entry name" value="HATPase_c"/>
    <property type="match status" value="1"/>
</dbReference>
<evidence type="ECO:0000256" key="6">
    <source>
        <dbReference type="SAM" id="Coils"/>
    </source>
</evidence>
<evidence type="ECO:0000256" key="2">
    <source>
        <dbReference type="ARBA" id="ARBA00012438"/>
    </source>
</evidence>
<keyword evidence="7" id="KW-1133">Transmembrane helix</keyword>
<dbReference type="SUPFAM" id="SSF55874">
    <property type="entry name" value="ATPase domain of HSP90 chaperone/DNA topoisomerase II/histidine kinase"/>
    <property type="match status" value="1"/>
</dbReference>
<keyword evidence="3" id="KW-0597">Phosphoprotein</keyword>
<keyword evidence="7" id="KW-0812">Transmembrane</keyword>
<gene>
    <name evidence="9" type="ORF">GCM10011506_09990</name>
</gene>
<keyword evidence="4" id="KW-0808">Transferase</keyword>
<accession>A0ABQ1LNQ8</accession>
<dbReference type="InterPro" id="IPR005467">
    <property type="entry name" value="His_kinase_dom"/>
</dbReference>
<dbReference type="SUPFAM" id="SSF47384">
    <property type="entry name" value="Homodimeric domain of signal transducing histidine kinase"/>
    <property type="match status" value="1"/>
</dbReference>
<feature type="domain" description="Histidine kinase" evidence="8">
    <location>
        <begin position="173"/>
        <end position="386"/>
    </location>
</feature>
<keyword evidence="6" id="KW-0175">Coiled coil</keyword>
<reference evidence="10" key="1">
    <citation type="journal article" date="2019" name="Int. J. Syst. Evol. Microbiol.">
        <title>The Global Catalogue of Microorganisms (GCM) 10K type strain sequencing project: providing services to taxonomists for standard genome sequencing and annotation.</title>
        <authorList>
            <consortium name="The Broad Institute Genomics Platform"/>
            <consortium name="The Broad Institute Genome Sequencing Center for Infectious Disease"/>
            <person name="Wu L."/>
            <person name="Ma J."/>
        </authorList>
    </citation>
    <scope>NUCLEOTIDE SEQUENCE [LARGE SCALE GENOMIC DNA]</scope>
    <source>
        <strain evidence="10">CGMCC 1.10832</strain>
    </source>
</reference>
<dbReference type="SMART" id="SM00388">
    <property type="entry name" value="HisKA"/>
    <property type="match status" value="1"/>
</dbReference>
<dbReference type="SMART" id="SM00387">
    <property type="entry name" value="HATPase_c"/>
    <property type="match status" value="1"/>
</dbReference>
<keyword evidence="10" id="KW-1185">Reference proteome</keyword>
<evidence type="ECO:0000313" key="9">
    <source>
        <dbReference type="EMBL" id="GGC26571.1"/>
    </source>
</evidence>
<name>A0ABQ1LNQ8_9BACT</name>
<dbReference type="Gene3D" id="1.10.287.130">
    <property type="match status" value="1"/>
</dbReference>
<dbReference type="InterPro" id="IPR050351">
    <property type="entry name" value="BphY/WalK/GraS-like"/>
</dbReference>
<dbReference type="PANTHER" id="PTHR42878">
    <property type="entry name" value="TWO-COMPONENT HISTIDINE KINASE"/>
    <property type="match status" value="1"/>
</dbReference>
<dbReference type="PRINTS" id="PR00344">
    <property type="entry name" value="BCTRLSENSOR"/>
</dbReference>
<dbReference type="Proteomes" id="UP000636010">
    <property type="component" value="Unassembled WGS sequence"/>
</dbReference>
<evidence type="ECO:0000256" key="7">
    <source>
        <dbReference type="SAM" id="Phobius"/>
    </source>
</evidence>
<feature type="transmembrane region" description="Helical" evidence="7">
    <location>
        <begin position="36"/>
        <end position="54"/>
    </location>
</feature>